<name>A0ABU8VXW2_9BURK</name>
<gene>
    <name evidence="2" type="ORF">WKW80_10820</name>
</gene>
<organism evidence="2 3">
    <name type="scientific">Variovorax humicola</name>
    <dbReference type="NCBI Taxonomy" id="1769758"/>
    <lineage>
        <taxon>Bacteria</taxon>
        <taxon>Pseudomonadati</taxon>
        <taxon>Pseudomonadota</taxon>
        <taxon>Betaproteobacteria</taxon>
        <taxon>Burkholderiales</taxon>
        <taxon>Comamonadaceae</taxon>
        <taxon>Variovorax</taxon>
    </lineage>
</organism>
<evidence type="ECO:0000256" key="1">
    <source>
        <dbReference type="SAM" id="Phobius"/>
    </source>
</evidence>
<sequence length="116" mass="12370">MAHHAVIRNVSRVPAIRGTEQKAVVRVVGNLALFNGAVIILLISFAEHLAMPFVRIAPLALVAIPASIPLALPSMFTLAATVGARAVREAASCQCAFQRSMKQPGWMSCASTRPEH</sequence>
<feature type="transmembrane region" description="Helical" evidence="1">
    <location>
        <begin position="52"/>
        <end position="72"/>
    </location>
</feature>
<comment type="caution">
    <text evidence="2">The sequence shown here is derived from an EMBL/GenBank/DDBJ whole genome shotgun (WGS) entry which is preliminary data.</text>
</comment>
<keyword evidence="1" id="KW-0812">Transmembrane</keyword>
<keyword evidence="3" id="KW-1185">Reference proteome</keyword>
<keyword evidence="1" id="KW-0472">Membrane</keyword>
<keyword evidence="1" id="KW-1133">Transmembrane helix</keyword>
<evidence type="ECO:0000313" key="3">
    <source>
        <dbReference type="Proteomes" id="UP001363010"/>
    </source>
</evidence>
<feature type="transmembrane region" description="Helical" evidence="1">
    <location>
        <begin position="27"/>
        <end position="46"/>
    </location>
</feature>
<accession>A0ABU8VXW2</accession>
<dbReference type="RefSeq" id="WP_340363574.1">
    <property type="nucleotide sequence ID" value="NZ_JBBKZV010000005.1"/>
</dbReference>
<proteinExistence type="predicted"/>
<dbReference type="Proteomes" id="UP001363010">
    <property type="component" value="Unassembled WGS sequence"/>
</dbReference>
<reference evidence="2 3" key="1">
    <citation type="submission" date="2024-03" db="EMBL/GenBank/DDBJ databases">
        <title>Novel species of the genus Variovorax.</title>
        <authorList>
            <person name="Liu Q."/>
            <person name="Xin Y.-H."/>
        </authorList>
    </citation>
    <scope>NUCLEOTIDE SEQUENCE [LARGE SCALE GENOMIC DNA]</scope>
    <source>
        <strain evidence="2 3">KACC 18501</strain>
    </source>
</reference>
<evidence type="ECO:0000313" key="2">
    <source>
        <dbReference type="EMBL" id="MEJ8822527.1"/>
    </source>
</evidence>
<dbReference type="EMBL" id="JBBKZV010000005">
    <property type="protein sequence ID" value="MEJ8822527.1"/>
    <property type="molecule type" value="Genomic_DNA"/>
</dbReference>
<protein>
    <submittedName>
        <fullName evidence="2">Uncharacterized protein</fullName>
    </submittedName>
</protein>